<dbReference type="PIRSF" id="PIRSF000368">
    <property type="entry name" value="NrdG"/>
    <property type="match status" value="1"/>
</dbReference>
<dbReference type="GO" id="GO:0046872">
    <property type="term" value="F:metal ion binding"/>
    <property type="evidence" value="ECO:0007669"/>
    <property type="project" value="UniProtKB-KW"/>
</dbReference>
<evidence type="ECO:0000313" key="9">
    <source>
        <dbReference type="Proteomes" id="UP000612899"/>
    </source>
</evidence>
<reference evidence="8" key="1">
    <citation type="submission" date="2021-01" db="EMBL/GenBank/DDBJ databases">
        <title>Whole genome shotgun sequence of Rhizocola hellebori NBRC 109834.</title>
        <authorList>
            <person name="Komaki H."/>
            <person name="Tamura T."/>
        </authorList>
    </citation>
    <scope>NUCLEOTIDE SEQUENCE</scope>
    <source>
        <strain evidence="8">NBRC 109834</strain>
    </source>
</reference>
<comment type="cofactor">
    <cofactor evidence="1">
        <name>[4Fe-4S] cluster</name>
        <dbReference type="ChEBI" id="CHEBI:49883"/>
    </cofactor>
</comment>
<dbReference type="EC" id="1.97.1.-" evidence="7"/>
<organism evidence="8 9">
    <name type="scientific">Rhizocola hellebori</name>
    <dbReference type="NCBI Taxonomy" id="1392758"/>
    <lineage>
        <taxon>Bacteria</taxon>
        <taxon>Bacillati</taxon>
        <taxon>Actinomycetota</taxon>
        <taxon>Actinomycetes</taxon>
        <taxon>Micromonosporales</taxon>
        <taxon>Micromonosporaceae</taxon>
        <taxon>Rhizocola</taxon>
    </lineage>
</organism>
<dbReference type="GO" id="GO:0043365">
    <property type="term" value="F:[formate-C-acetyltransferase]-activating enzyme activity"/>
    <property type="evidence" value="ECO:0007669"/>
    <property type="project" value="InterPro"/>
</dbReference>
<accession>A0A8J3VIQ0</accession>
<proteinExistence type="inferred from homology"/>
<evidence type="ECO:0000256" key="3">
    <source>
        <dbReference type="ARBA" id="ARBA00022691"/>
    </source>
</evidence>
<evidence type="ECO:0000256" key="4">
    <source>
        <dbReference type="ARBA" id="ARBA00022723"/>
    </source>
</evidence>
<keyword evidence="6" id="KW-0411">Iron-sulfur</keyword>
<evidence type="ECO:0000256" key="2">
    <source>
        <dbReference type="ARBA" id="ARBA00022485"/>
    </source>
</evidence>
<dbReference type="GO" id="GO:0004748">
    <property type="term" value="F:ribonucleoside-diphosphate reductase activity, thioredoxin disulfide as acceptor"/>
    <property type="evidence" value="ECO:0007669"/>
    <property type="project" value="TreeGrafter"/>
</dbReference>
<comment type="caution">
    <text evidence="8">The sequence shown here is derived from an EMBL/GenBank/DDBJ whole genome shotgun (WGS) entry which is preliminary data.</text>
</comment>
<dbReference type="PANTHER" id="PTHR30352">
    <property type="entry name" value="PYRUVATE FORMATE-LYASE-ACTIVATING ENZYME"/>
    <property type="match status" value="1"/>
</dbReference>
<keyword evidence="3" id="KW-0949">S-adenosyl-L-methionine</keyword>
<dbReference type="InterPro" id="IPR013785">
    <property type="entry name" value="Aldolase_TIM"/>
</dbReference>
<dbReference type="InterPro" id="IPR007197">
    <property type="entry name" value="rSAM"/>
</dbReference>
<dbReference type="PANTHER" id="PTHR30352:SF2">
    <property type="entry name" value="ANAEROBIC RIBONUCLEOSIDE-TRIPHOSPHATE REDUCTASE-ACTIVATING PROTEIN"/>
    <property type="match status" value="1"/>
</dbReference>
<dbReference type="Gene3D" id="3.20.20.70">
    <property type="entry name" value="Aldolase class I"/>
    <property type="match status" value="1"/>
</dbReference>
<dbReference type="InterPro" id="IPR034457">
    <property type="entry name" value="Organic_radical-activating"/>
</dbReference>
<dbReference type="SFLD" id="SFLDS00029">
    <property type="entry name" value="Radical_SAM"/>
    <property type="match status" value="1"/>
</dbReference>
<keyword evidence="4" id="KW-0479">Metal-binding</keyword>
<dbReference type="Pfam" id="PF13353">
    <property type="entry name" value="Fer4_12"/>
    <property type="match status" value="1"/>
</dbReference>
<dbReference type="CDD" id="cd01335">
    <property type="entry name" value="Radical_SAM"/>
    <property type="match status" value="1"/>
</dbReference>
<dbReference type="GO" id="GO:0051539">
    <property type="term" value="F:4 iron, 4 sulfur cluster binding"/>
    <property type="evidence" value="ECO:0007669"/>
    <property type="project" value="UniProtKB-KW"/>
</dbReference>
<gene>
    <name evidence="8" type="ORF">Rhe02_52200</name>
</gene>
<keyword evidence="7" id="KW-0560">Oxidoreductase</keyword>
<evidence type="ECO:0000313" key="8">
    <source>
        <dbReference type="EMBL" id="GIH07153.1"/>
    </source>
</evidence>
<dbReference type="AlphaFoldDB" id="A0A8J3VIQ0"/>
<protein>
    <recommendedName>
        <fullName evidence="7">Anaerobic ribonucleoside-triphosphate reductase-activating protein</fullName>
        <ecNumber evidence="7">1.97.1.-</ecNumber>
    </recommendedName>
</protein>
<dbReference type="Proteomes" id="UP000612899">
    <property type="component" value="Unassembled WGS sequence"/>
</dbReference>
<dbReference type="RefSeq" id="WP_203910963.1">
    <property type="nucleotide sequence ID" value="NZ_BONY01000034.1"/>
</dbReference>
<keyword evidence="2" id="KW-0004">4Fe-4S</keyword>
<dbReference type="InterPro" id="IPR012837">
    <property type="entry name" value="NrdG"/>
</dbReference>
<evidence type="ECO:0000256" key="7">
    <source>
        <dbReference type="PIRNR" id="PIRNR000368"/>
    </source>
</evidence>
<keyword evidence="9" id="KW-1185">Reference proteome</keyword>
<dbReference type="SUPFAM" id="SSF102114">
    <property type="entry name" value="Radical SAM enzymes"/>
    <property type="match status" value="1"/>
</dbReference>
<evidence type="ECO:0000256" key="6">
    <source>
        <dbReference type="ARBA" id="ARBA00023014"/>
    </source>
</evidence>
<dbReference type="InterPro" id="IPR058240">
    <property type="entry name" value="rSAM_sf"/>
</dbReference>
<keyword evidence="5" id="KW-0408">Iron</keyword>
<comment type="similarity">
    <text evidence="7">Belongs to the organic radical-activating enzymes family.</text>
</comment>
<evidence type="ECO:0000256" key="5">
    <source>
        <dbReference type="ARBA" id="ARBA00023004"/>
    </source>
</evidence>
<evidence type="ECO:0000256" key="1">
    <source>
        <dbReference type="ARBA" id="ARBA00001966"/>
    </source>
</evidence>
<name>A0A8J3VIQ0_9ACTN</name>
<comment type="function">
    <text evidence="7">Activation of anaerobic ribonucleoside-triphosphate reductase under anaerobic conditions by generation of an organic free radical, using S-adenosylmethionine and reduced flavodoxin as cosubstrates to produce 5'-deoxy-adenosine.</text>
</comment>
<dbReference type="EMBL" id="BONY01000034">
    <property type="protein sequence ID" value="GIH07153.1"/>
    <property type="molecule type" value="Genomic_DNA"/>
</dbReference>
<sequence>MELSLATAWRVHATLARSRANGPGSRFVVWTQGCSLACPGCFNPQTHTAVGATRQVGSVVREALTTTGIDGVTVTGGEPLEQPAALAVFAGEISRAGLGVVVITGFSREEIESDPGLSAAVSDVDMLVAGRYNQRLRVAAGLRGSSNKVYWARSDRYTEEMFMEVPQAEVLIGPDGTVTLTGMVAHLGEERR</sequence>